<evidence type="ECO:0000313" key="2">
    <source>
        <dbReference type="Proteomes" id="UP001144978"/>
    </source>
</evidence>
<sequence>MPAKVVFDVGERERILTEAHDQFGHRGVKATFETIRLRFFWPFYYGDVRRHVSSCRECQIRSVKEVEVPLIISTPVDLFYKVYMDVMFMPTARSYNCIVACRDDLSGVTEARALRGASSREVAKFFWEQIICRYGAVHHVVTDNGSETKGAFEALVNQYGIHHIRISAYNSKANGVVERGHFILREALIKACEGNVSRWPELLPLAVFADRISIRRSTGFSPYFLLHGVHPVLPMDLRESMFMVEGFRCNMSAADLLALRIRQLKRKPEDVARAADILKRTRLASKEHFEKRFAHRLRKDNFEPGDLVLVRNSAIEREMNRKHKPRYLGPYEVVRQTRNGAYVIKELNGDVARESVAAFRLLSYNPSTRDIETLHSDPIDAVEEEGNPFMLDEGGGEDQMSIEVDNDRGDDAESQGRPHADDEDSDDVPVMYRDEFASDDESVVSGNVEAEDQDDIDIESDDDAGKSGDDGGNNFQLLL</sequence>
<keyword evidence="2" id="KW-1185">Reference proteome</keyword>
<gene>
    <name evidence="1" type="ORF">NUW54_g7591</name>
</gene>
<name>A0ACC1PMA7_9APHY</name>
<evidence type="ECO:0000313" key="1">
    <source>
        <dbReference type="EMBL" id="KAJ2994223.1"/>
    </source>
</evidence>
<dbReference type="Proteomes" id="UP001144978">
    <property type="component" value="Unassembled WGS sequence"/>
</dbReference>
<protein>
    <submittedName>
        <fullName evidence="1">Uncharacterized protein</fullName>
    </submittedName>
</protein>
<accession>A0ACC1PMA7</accession>
<reference evidence="1" key="1">
    <citation type="submission" date="2022-08" db="EMBL/GenBank/DDBJ databases">
        <title>Genome Sequence of Pycnoporus sanguineus.</title>
        <authorList>
            <person name="Buettner E."/>
        </authorList>
    </citation>
    <scope>NUCLEOTIDE SEQUENCE</scope>
    <source>
        <strain evidence="1">CG-C14</strain>
    </source>
</reference>
<organism evidence="1 2">
    <name type="scientific">Trametes sanguinea</name>
    <dbReference type="NCBI Taxonomy" id="158606"/>
    <lineage>
        <taxon>Eukaryota</taxon>
        <taxon>Fungi</taxon>
        <taxon>Dikarya</taxon>
        <taxon>Basidiomycota</taxon>
        <taxon>Agaricomycotina</taxon>
        <taxon>Agaricomycetes</taxon>
        <taxon>Polyporales</taxon>
        <taxon>Polyporaceae</taxon>
        <taxon>Trametes</taxon>
    </lineage>
</organism>
<dbReference type="EMBL" id="JANSHE010002203">
    <property type="protein sequence ID" value="KAJ2994223.1"/>
    <property type="molecule type" value="Genomic_DNA"/>
</dbReference>
<proteinExistence type="predicted"/>
<comment type="caution">
    <text evidence="1">The sequence shown here is derived from an EMBL/GenBank/DDBJ whole genome shotgun (WGS) entry which is preliminary data.</text>
</comment>